<dbReference type="InterPro" id="IPR047727">
    <property type="entry name" value="Sce7725-like"/>
</dbReference>
<protein>
    <submittedName>
        <fullName evidence="1">Sce7725 family protein</fullName>
    </submittedName>
</protein>
<reference evidence="1 2" key="1">
    <citation type="submission" date="2019-11" db="EMBL/GenBank/DDBJ databases">
        <title>Genome of Strain BIT-d1.</title>
        <authorList>
            <person name="Yang Y."/>
        </authorList>
    </citation>
    <scope>NUCLEOTIDE SEQUENCE [LARGE SCALE GENOMIC DNA]</scope>
    <source>
        <strain evidence="1 2">BIT-d1</strain>
    </source>
</reference>
<dbReference type="Proteomes" id="UP000438760">
    <property type="component" value="Unassembled WGS sequence"/>
</dbReference>
<comment type="caution">
    <text evidence="1">The sequence shown here is derived from an EMBL/GenBank/DDBJ whole genome shotgun (WGS) entry which is preliminary data.</text>
</comment>
<name>A0A6I3LIB7_9FLAO</name>
<evidence type="ECO:0000313" key="1">
    <source>
        <dbReference type="EMBL" id="MTG99349.1"/>
    </source>
</evidence>
<sequence>MYYPYLRAKGEEINSLLQLPLKSKVLPILEPVSIKNANVNKFKQLVKNKIPFIIIINPQVGNISIEEVLEIYVNGVLHDYDNYSIAYIVHNATTQIELQSFNQIPNRDKFLIHKTNFENVNLLENLNIDFHVFCKDQVSSNYINSITSSNKIILLDGFKKLQRNADYPLESFFSDMHFTYEANGFIGIGDYLTQGDNYSLSGGPAYAVAIHLTVLKNNEVYVRHFISNNREGNSRVAEKFYEALTHLINYVDNNTVLETTAIQKYRELYDSRHFPGLSVNKRLSLINHIEQIASII</sequence>
<dbReference type="AlphaFoldDB" id="A0A6I3LIB7"/>
<dbReference type="EMBL" id="WMJX01000066">
    <property type="protein sequence ID" value="MTG99349.1"/>
    <property type="molecule type" value="Genomic_DNA"/>
</dbReference>
<keyword evidence="2" id="KW-1185">Reference proteome</keyword>
<proteinExistence type="predicted"/>
<accession>A0A6I3LIB7</accession>
<gene>
    <name evidence="1" type="ORF">GJV76_14670</name>
</gene>
<dbReference type="NCBIfam" id="NF033831">
    <property type="entry name" value="sce7725_fam"/>
    <property type="match status" value="1"/>
</dbReference>
<dbReference type="RefSeq" id="WP_155093341.1">
    <property type="nucleotide sequence ID" value="NZ_WMJX01000066.1"/>
</dbReference>
<organism evidence="1 2">
    <name type="scientific">Myroides albus</name>
    <dbReference type="NCBI Taxonomy" id="2562892"/>
    <lineage>
        <taxon>Bacteria</taxon>
        <taxon>Pseudomonadati</taxon>
        <taxon>Bacteroidota</taxon>
        <taxon>Flavobacteriia</taxon>
        <taxon>Flavobacteriales</taxon>
        <taxon>Flavobacteriaceae</taxon>
        <taxon>Myroides</taxon>
    </lineage>
</organism>
<evidence type="ECO:0000313" key="2">
    <source>
        <dbReference type="Proteomes" id="UP000438760"/>
    </source>
</evidence>
<dbReference type="OrthoDB" id="8910160at2"/>